<dbReference type="Proteomes" id="UP000305921">
    <property type="component" value="Unassembled WGS sequence"/>
</dbReference>
<reference evidence="1 2" key="1">
    <citation type="submission" date="2019-05" db="EMBL/GenBank/DDBJ databases">
        <title>Streptomyces marianii sp. nov., a novel marine actinomycete from southern coast of India.</title>
        <authorList>
            <person name="Iniyan A.M."/>
            <person name="Wink J."/>
            <person name="Ramprasad E."/>
            <person name="Ramana C.V."/>
            <person name="Bunk B."/>
            <person name="Sproer C."/>
            <person name="Joseph F.-J.R.S."/>
            <person name="Vincent S.G.P."/>
        </authorList>
    </citation>
    <scope>NUCLEOTIDE SEQUENCE [LARGE SCALE GENOMIC DNA]</scope>
    <source>
        <strain evidence="1 2">ICN19</strain>
    </source>
</reference>
<name>A0A5R9DUA0_9ACTN</name>
<evidence type="ECO:0000313" key="2">
    <source>
        <dbReference type="Proteomes" id="UP000305921"/>
    </source>
</evidence>
<organism evidence="1 2">
    <name type="scientific">Streptomyces marianii</name>
    <dbReference type="NCBI Taxonomy" id="1817406"/>
    <lineage>
        <taxon>Bacteria</taxon>
        <taxon>Bacillati</taxon>
        <taxon>Actinomycetota</taxon>
        <taxon>Actinomycetes</taxon>
        <taxon>Kitasatosporales</taxon>
        <taxon>Streptomycetaceae</taxon>
        <taxon>Streptomyces</taxon>
    </lineage>
</organism>
<evidence type="ECO:0000313" key="1">
    <source>
        <dbReference type="EMBL" id="TLQ39344.1"/>
    </source>
</evidence>
<accession>A0A5R9DUA0</accession>
<dbReference type="RefSeq" id="WP_138058156.1">
    <property type="nucleotide sequence ID" value="NZ_VAWE01000002.1"/>
</dbReference>
<dbReference type="EMBL" id="VAWE01000002">
    <property type="protein sequence ID" value="TLQ39344.1"/>
    <property type="molecule type" value="Genomic_DNA"/>
</dbReference>
<comment type="caution">
    <text evidence="1">The sequence shown here is derived from an EMBL/GenBank/DDBJ whole genome shotgun (WGS) entry which is preliminary data.</text>
</comment>
<keyword evidence="2" id="KW-1185">Reference proteome</keyword>
<proteinExistence type="predicted"/>
<protein>
    <submittedName>
        <fullName evidence="1">Uncharacterized protein</fullName>
    </submittedName>
</protein>
<sequence>MKTLPPLLRVGRFLEISRRLLATVHLALLAVAEYAVLLRPVGPGQYGMEGPGTSFRNDGTVRVPEALAVLHAHTPAGESA</sequence>
<gene>
    <name evidence="1" type="ORF">FEF34_38845</name>
</gene>
<dbReference type="AlphaFoldDB" id="A0A5R9DUA0"/>